<name>A0ABW8IFF8_9GAMM</name>
<accession>A0ABW8IFF8</accession>
<evidence type="ECO:0000313" key="3">
    <source>
        <dbReference type="Proteomes" id="UP001620409"/>
    </source>
</evidence>
<feature type="chain" id="PRO_5047424652" evidence="1">
    <location>
        <begin position="24"/>
        <end position="136"/>
    </location>
</feature>
<protein>
    <submittedName>
        <fullName evidence="2">Uncharacterized protein</fullName>
    </submittedName>
</protein>
<comment type="caution">
    <text evidence="2">The sequence shown here is derived from an EMBL/GenBank/DDBJ whole genome shotgun (WGS) entry which is preliminary data.</text>
</comment>
<dbReference type="RefSeq" id="WP_380017590.1">
    <property type="nucleotide sequence ID" value="NZ_JADIKI010000021.1"/>
</dbReference>
<reference evidence="2 3" key="1">
    <citation type="submission" date="2020-10" db="EMBL/GenBank/DDBJ databases">
        <title>Phylogeny of dyella-like bacteria.</title>
        <authorList>
            <person name="Fu J."/>
        </authorList>
    </citation>
    <scope>NUCLEOTIDE SEQUENCE [LARGE SCALE GENOMIC DNA]</scope>
    <source>
        <strain evidence="2 3">DHG40</strain>
    </source>
</reference>
<gene>
    <name evidence="2" type="ORF">ISP18_04930</name>
</gene>
<evidence type="ECO:0000313" key="2">
    <source>
        <dbReference type="EMBL" id="MFK2853927.1"/>
    </source>
</evidence>
<evidence type="ECO:0000256" key="1">
    <source>
        <dbReference type="SAM" id="SignalP"/>
    </source>
</evidence>
<dbReference type="PROSITE" id="PS51257">
    <property type="entry name" value="PROKAR_LIPOPROTEIN"/>
    <property type="match status" value="1"/>
</dbReference>
<organism evidence="2 3">
    <name type="scientific">Dyella humi</name>
    <dbReference type="NCBI Taxonomy" id="1770547"/>
    <lineage>
        <taxon>Bacteria</taxon>
        <taxon>Pseudomonadati</taxon>
        <taxon>Pseudomonadota</taxon>
        <taxon>Gammaproteobacteria</taxon>
        <taxon>Lysobacterales</taxon>
        <taxon>Rhodanobacteraceae</taxon>
        <taxon>Dyella</taxon>
    </lineage>
</organism>
<feature type="signal peptide" evidence="1">
    <location>
        <begin position="1"/>
        <end position="23"/>
    </location>
</feature>
<keyword evidence="3" id="KW-1185">Reference proteome</keyword>
<dbReference type="EMBL" id="JADIKI010000021">
    <property type="protein sequence ID" value="MFK2853927.1"/>
    <property type="molecule type" value="Genomic_DNA"/>
</dbReference>
<sequence length="136" mass="14443">MRLLPFQCMAMFFLLVICACSHANSAGSICGAKHSPAKFVGKSVVIHGRIVSDGMHTTVVVPDQCSDEGYAIAPAEKDDDAATIIRQAIMRVGAPGTADKDISVEMDAAVILLENGDAGIRITKLHRMVLTYPASK</sequence>
<proteinExistence type="predicted"/>
<keyword evidence="1" id="KW-0732">Signal</keyword>
<dbReference type="Proteomes" id="UP001620409">
    <property type="component" value="Unassembled WGS sequence"/>
</dbReference>